<dbReference type="OrthoDB" id="2504535at2759"/>
<reference evidence="3 4" key="1">
    <citation type="submission" date="2017-11" db="EMBL/GenBank/DDBJ databases">
        <title>De novo assembly and phasing of dikaryotic genomes from two isolates of Puccinia coronata f. sp. avenae, the causal agent of oat crown rust.</title>
        <authorList>
            <person name="Miller M.E."/>
            <person name="Zhang Y."/>
            <person name="Omidvar V."/>
            <person name="Sperschneider J."/>
            <person name="Schwessinger B."/>
            <person name="Raley C."/>
            <person name="Palmer J.M."/>
            <person name="Garnica D."/>
            <person name="Upadhyaya N."/>
            <person name="Rathjen J."/>
            <person name="Taylor J.M."/>
            <person name="Park R.F."/>
            <person name="Dodds P.N."/>
            <person name="Hirsch C.D."/>
            <person name="Kianian S.F."/>
            <person name="Figueroa M."/>
        </authorList>
    </citation>
    <scope>NUCLEOTIDE SEQUENCE [LARGE SCALE GENOMIC DNA]</scope>
    <source>
        <strain evidence="3">12NC29</strain>
    </source>
</reference>
<sequence length="242" mass="27547">MTLKDIEAEKKKKQSGFMAKYLEKSTFDNQTLNQLLAIWLIQSALPWSRIDDLLLAISFNYACRGVKLFSCTWAAIEAHKLYVNLQEQVLSTLKTLKSKITLIHDVWTTKGNHHAFMGIAAAYVSDDWVFRICHLGINKDVEIEETGANQFDGDLDGDGDDIEMGNEESDSKSKVEAPLEIQKNRVSQILKKVNFVIQKITSSAARQSEFAVWSTKLKYNGPSLIAGYRIRWNVQWQSRDRA</sequence>
<evidence type="ECO:0000313" key="2">
    <source>
        <dbReference type="EMBL" id="PLW14163.1"/>
    </source>
</evidence>
<evidence type="ECO:0008006" key="5">
    <source>
        <dbReference type="Google" id="ProtNLM"/>
    </source>
</evidence>
<feature type="region of interest" description="Disordered" evidence="1">
    <location>
        <begin position="152"/>
        <end position="176"/>
    </location>
</feature>
<evidence type="ECO:0000313" key="4">
    <source>
        <dbReference type="Proteomes" id="UP000235388"/>
    </source>
</evidence>
<evidence type="ECO:0000313" key="3">
    <source>
        <dbReference type="EMBL" id="PLW52872.1"/>
    </source>
</evidence>
<dbReference type="PANTHER" id="PTHR47501:SF5">
    <property type="entry name" value="HAT C-TERMINAL DIMERISATION DOMAIN-CONTAINING PROTEIN"/>
    <property type="match status" value="1"/>
</dbReference>
<dbReference type="EMBL" id="PGCJ01000928">
    <property type="protein sequence ID" value="PLW14163.1"/>
    <property type="molecule type" value="Genomic_DNA"/>
</dbReference>
<evidence type="ECO:0000256" key="1">
    <source>
        <dbReference type="SAM" id="MobiDB-lite"/>
    </source>
</evidence>
<dbReference type="AlphaFoldDB" id="A0A2N5VSD4"/>
<dbReference type="STRING" id="200324.A0A2N5VSD4"/>
<keyword evidence="4" id="KW-1185">Reference proteome</keyword>
<dbReference type="PANTHER" id="PTHR47501">
    <property type="entry name" value="TRANSPOSASE-RELATED"/>
    <property type="match status" value="1"/>
</dbReference>
<dbReference type="Proteomes" id="UP000235388">
    <property type="component" value="Unassembled WGS sequence"/>
</dbReference>
<proteinExistence type="predicted"/>
<protein>
    <recommendedName>
        <fullName evidence="5">HAT C-terminal dimerisation domain-containing protein</fullName>
    </recommendedName>
</protein>
<feature type="compositionally biased region" description="Acidic residues" evidence="1">
    <location>
        <begin position="153"/>
        <end position="168"/>
    </location>
</feature>
<gene>
    <name evidence="3" type="ORF">PCANC_08705</name>
    <name evidence="2" type="ORF">PCANC_16997</name>
</gene>
<comment type="caution">
    <text evidence="3">The sequence shown here is derived from an EMBL/GenBank/DDBJ whole genome shotgun (WGS) entry which is preliminary data.</text>
</comment>
<dbReference type="EMBL" id="PGCJ01000072">
    <property type="protein sequence ID" value="PLW52872.1"/>
    <property type="molecule type" value="Genomic_DNA"/>
</dbReference>
<organism evidence="3 4">
    <name type="scientific">Puccinia coronata f. sp. avenae</name>
    <dbReference type="NCBI Taxonomy" id="200324"/>
    <lineage>
        <taxon>Eukaryota</taxon>
        <taxon>Fungi</taxon>
        <taxon>Dikarya</taxon>
        <taxon>Basidiomycota</taxon>
        <taxon>Pucciniomycotina</taxon>
        <taxon>Pucciniomycetes</taxon>
        <taxon>Pucciniales</taxon>
        <taxon>Pucciniaceae</taxon>
        <taxon>Puccinia</taxon>
    </lineage>
</organism>
<name>A0A2N5VSD4_9BASI</name>
<accession>A0A2N5VSD4</accession>